<feature type="transmembrane region" description="Helical" evidence="1">
    <location>
        <begin position="91"/>
        <end position="110"/>
    </location>
</feature>
<evidence type="ECO:0000313" key="2">
    <source>
        <dbReference type="EMBL" id="WXB92362.1"/>
    </source>
</evidence>
<proteinExistence type="predicted"/>
<dbReference type="SUPFAM" id="SSF52799">
    <property type="entry name" value="(Phosphotyrosine protein) phosphatases II"/>
    <property type="match status" value="1"/>
</dbReference>
<dbReference type="EMBL" id="CP147404">
    <property type="protein sequence ID" value="WXB92362.1"/>
    <property type="molecule type" value="Genomic_DNA"/>
</dbReference>
<keyword evidence="1" id="KW-0812">Transmembrane</keyword>
<gene>
    <name evidence="2" type="ORF">WDJ61_14010</name>
</gene>
<feature type="transmembrane region" description="Helical" evidence="1">
    <location>
        <begin position="20"/>
        <end position="42"/>
    </location>
</feature>
<name>A0ABZ2N4Z7_9BACI</name>
<dbReference type="RefSeq" id="WP_338750783.1">
    <property type="nucleotide sequence ID" value="NZ_CP147404.1"/>
</dbReference>
<organism evidence="2 3">
    <name type="scientific">Bacillus kandeliae</name>
    <dbReference type="NCBI Taxonomy" id="3129297"/>
    <lineage>
        <taxon>Bacteria</taxon>
        <taxon>Bacillati</taxon>
        <taxon>Bacillota</taxon>
        <taxon>Bacilli</taxon>
        <taxon>Bacillales</taxon>
        <taxon>Bacillaceae</taxon>
        <taxon>Bacillus</taxon>
    </lineage>
</organism>
<keyword evidence="1" id="KW-1133">Transmembrane helix</keyword>
<evidence type="ECO:0000256" key="1">
    <source>
        <dbReference type="SAM" id="Phobius"/>
    </source>
</evidence>
<accession>A0ABZ2N4Z7</accession>
<keyword evidence="3" id="KW-1185">Reference proteome</keyword>
<dbReference type="InterPro" id="IPR029021">
    <property type="entry name" value="Prot-tyrosine_phosphatase-like"/>
</dbReference>
<sequence>MKSMKPEKNKSKYLHFSMWFILLSTFGVGGGILFLLFAVVPIEQVYADRGWSQYKIDGIMKYYVVGWVVFGFFVSFLYYRYIVKAKRYKWAYALLASSIILCCVSLYYFMNTGSGVVQGSQGEVEEGERFTFGPYPEENDMVALKEEGYDGIITLLNPVLPIEKPLLEKEKKNAKEIGIELHSIPMLPWVGDNSDSIKEAKKLIKQDNKRYYVHCYLGRHRVDVIKQVINQELDQSYKVNFMQPTTFERGNLYHAHNQNILLGPFPTDEEWFTRIKRAEVTEIVSLLRPDQSEWLDKEKQVAKEMNIQFTHFPTSSSPSSEEIKEIGDYLLSRKEKVFVHGFNDPVPIEKLHAYVSWGKFLPSVQNHESVRTIGARIMIGYPPTASERNRLSASGIESFVSIKPQAKTTELYKQALAISKNKQLTYISVPDQSTMNRLANILTGLLLGSDNGSTTLKDQTLTNGSTIFLDRNMVIGPMLTKEEYESFALSNGVAQLIFLYSPSVMSESLMEEVKSIAKQHAIPLKIIPMYPGYEEELIPVLNKENGLNYIMTAPELIPHVNEFLDQF</sequence>
<dbReference type="Gene3D" id="3.90.190.10">
    <property type="entry name" value="Protein tyrosine phosphatase superfamily"/>
    <property type="match status" value="2"/>
</dbReference>
<evidence type="ECO:0000313" key="3">
    <source>
        <dbReference type="Proteomes" id="UP001387364"/>
    </source>
</evidence>
<keyword evidence="1" id="KW-0472">Membrane</keyword>
<reference evidence="2 3" key="1">
    <citation type="submission" date="2024-02" db="EMBL/GenBank/DDBJ databases">
        <title>Seven novel Bacillus-like species.</title>
        <authorList>
            <person name="Liu G."/>
        </authorList>
    </citation>
    <scope>NUCLEOTIDE SEQUENCE [LARGE SCALE GENOMIC DNA]</scope>
    <source>
        <strain evidence="2 3">FJAT-52991</strain>
    </source>
</reference>
<feature type="transmembrane region" description="Helical" evidence="1">
    <location>
        <begin position="62"/>
        <end position="79"/>
    </location>
</feature>
<dbReference type="Proteomes" id="UP001387364">
    <property type="component" value="Chromosome"/>
</dbReference>
<protein>
    <submittedName>
        <fullName evidence="2">Uncharacterized protein</fullName>
    </submittedName>
</protein>